<gene>
    <name evidence="1" type="ORF">K8V79_08795</name>
</gene>
<dbReference type="PANTHER" id="PTHR43594">
    <property type="entry name" value="QUERCETIN 2,3-DIOXYGENASE"/>
    <property type="match status" value="1"/>
</dbReference>
<proteinExistence type="predicted"/>
<dbReference type="EMBL" id="DYWX01000094">
    <property type="protein sequence ID" value="HJF28322.1"/>
    <property type="molecule type" value="Genomic_DNA"/>
</dbReference>
<name>A0A9D2ZZV4_ACILW</name>
<dbReference type="SUPFAM" id="SSF51182">
    <property type="entry name" value="RmlC-like cupins"/>
    <property type="match status" value="1"/>
</dbReference>
<dbReference type="InterPro" id="IPR053186">
    <property type="entry name" value="QDO-related"/>
</dbReference>
<comment type="caution">
    <text evidence="1">The sequence shown here is derived from an EMBL/GenBank/DDBJ whole genome shotgun (WGS) entry which is preliminary data.</text>
</comment>
<sequence length="54" mass="6199">MQWMTAASGIRHKGVFSKDRSDCGGRVDMLPLWINLPAKDKMNSPHTYQFIKSF</sequence>
<dbReference type="Proteomes" id="UP000787156">
    <property type="component" value="Unassembled WGS sequence"/>
</dbReference>
<evidence type="ECO:0000313" key="2">
    <source>
        <dbReference type="Proteomes" id="UP000787156"/>
    </source>
</evidence>
<protein>
    <submittedName>
        <fullName evidence="1">Uncharacterized protein</fullName>
    </submittedName>
</protein>
<dbReference type="InterPro" id="IPR011051">
    <property type="entry name" value="RmlC_Cupin_sf"/>
</dbReference>
<dbReference type="InterPro" id="IPR014710">
    <property type="entry name" value="RmlC-like_jellyroll"/>
</dbReference>
<reference evidence="1" key="2">
    <citation type="submission" date="2021-09" db="EMBL/GenBank/DDBJ databases">
        <authorList>
            <person name="Gilroy R."/>
        </authorList>
    </citation>
    <scope>NUCLEOTIDE SEQUENCE</scope>
    <source>
        <strain evidence="1">CHK135-1449</strain>
    </source>
</reference>
<dbReference type="AlphaFoldDB" id="A0A9D2ZZV4"/>
<dbReference type="PANTHER" id="PTHR43594:SF1">
    <property type="entry name" value="QUERCETIN 2,3-DIOXYGENASE PA2418-RELATED"/>
    <property type="match status" value="1"/>
</dbReference>
<dbReference type="Gene3D" id="2.60.120.10">
    <property type="entry name" value="Jelly Rolls"/>
    <property type="match status" value="1"/>
</dbReference>
<evidence type="ECO:0000313" key="1">
    <source>
        <dbReference type="EMBL" id="HJF28322.1"/>
    </source>
</evidence>
<organism evidence="1 2">
    <name type="scientific">Acinetobacter lwoffii</name>
    <dbReference type="NCBI Taxonomy" id="28090"/>
    <lineage>
        <taxon>Bacteria</taxon>
        <taxon>Pseudomonadati</taxon>
        <taxon>Pseudomonadota</taxon>
        <taxon>Gammaproteobacteria</taxon>
        <taxon>Moraxellales</taxon>
        <taxon>Moraxellaceae</taxon>
        <taxon>Acinetobacter</taxon>
    </lineage>
</organism>
<accession>A0A9D2ZZV4</accession>
<reference evidence="1" key="1">
    <citation type="journal article" date="2021" name="PeerJ">
        <title>Extensive microbial diversity within the chicken gut microbiome revealed by metagenomics and culture.</title>
        <authorList>
            <person name="Gilroy R."/>
            <person name="Ravi A."/>
            <person name="Getino M."/>
            <person name="Pursley I."/>
            <person name="Horton D.L."/>
            <person name="Alikhan N.F."/>
            <person name="Baker D."/>
            <person name="Gharbi K."/>
            <person name="Hall N."/>
            <person name="Watson M."/>
            <person name="Adriaenssens E.M."/>
            <person name="Foster-Nyarko E."/>
            <person name="Jarju S."/>
            <person name="Secka A."/>
            <person name="Antonio M."/>
            <person name="Oren A."/>
            <person name="Chaudhuri R.R."/>
            <person name="La Ragione R."/>
            <person name="Hildebrand F."/>
            <person name="Pallen M.J."/>
        </authorList>
    </citation>
    <scope>NUCLEOTIDE SEQUENCE</scope>
    <source>
        <strain evidence="1">CHK135-1449</strain>
    </source>
</reference>